<protein>
    <submittedName>
        <fullName evidence="2">Uncharacterized protein</fullName>
    </submittedName>
</protein>
<accession>A0A0C2D0Q9</accession>
<feature type="region of interest" description="Disordered" evidence="1">
    <location>
        <begin position="25"/>
        <end position="49"/>
    </location>
</feature>
<organism evidence="2 3">
    <name type="scientific">Enhygromyxa salina</name>
    <dbReference type="NCBI Taxonomy" id="215803"/>
    <lineage>
        <taxon>Bacteria</taxon>
        <taxon>Pseudomonadati</taxon>
        <taxon>Myxococcota</taxon>
        <taxon>Polyangia</taxon>
        <taxon>Nannocystales</taxon>
        <taxon>Nannocystaceae</taxon>
        <taxon>Enhygromyxa</taxon>
    </lineage>
</organism>
<sequence>MANPAQRASLLTALMLVGAPGCGGDEGGGEAAGESAAGSTGEDEAEAETGEITAAPGDSCDAAVLVKAPTTFTSSLRHATPSILDPGFAASCGATGPVVYLRLELEARADLTIHARGRAFTPRLAVLLPGCVSAQADPDRLLGCVVGPVPQTFMDMGPGAELLLTVGIPDGDPALELPAAAAGEPDPLDFELEVELRAVLDEGQACGSGQGRCASGTVCLVSEEDGFEVERCHRPPADSCVAPGQLALPEPGAGIEITIEPEEPHSDAHEHTCTGWRRPDRVEQLMLPATLPDGAALVVRADDPRVGLALRDSSCLPELELSCSPAIPTAMQTLLTWGGNGELSALAATGDAPLLFIELPRADTETDPIEAISVSVEIASN</sequence>
<dbReference type="AlphaFoldDB" id="A0A0C2D0Q9"/>
<evidence type="ECO:0000313" key="3">
    <source>
        <dbReference type="Proteomes" id="UP000031599"/>
    </source>
</evidence>
<dbReference type="RefSeq" id="WP_052555004.1">
    <property type="nucleotide sequence ID" value="NZ_JMCC02000089.1"/>
</dbReference>
<proteinExistence type="predicted"/>
<evidence type="ECO:0000313" key="2">
    <source>
        <dbReference type="EMBL" id="KIG13707.1"/>
    </source>
</evidence>
<dbReference type="EMBL" id="JMCC02000089">
    <property type="protein sequence ID" value="KIG13707.1"/>
    <property type="molecule type" value="Genomic_DNA"/>
</dbReference>
<name>A0A0C2D0Q9_9BACT</name>
<reference evidence="2 3" key="1">
    <citation type="submission" date="2014-12" db="EMBL/GenBank/DDBJ databases">
        <title>Genome assembly of Enhygromyxa salina DSM 15201.</title>
        <authorList>
            <person name="Sharma G."/>
            <person name="Subramanian S."/>
        </authorList>
    </citation>
    <scope>NUCLEOTIDE SEQUENCE [LARGE SCALE GENOMIC DNA]</scope>
    <source>
        <strain evidence="2 3">DSM 15201</strain>
    </source>
</reference>
<comment type="caution">
    <text evidence="2">The sequence shown here is derived from an EMBL/GenBank/DDBJ whole genome shotgun (WGS) entry which is preliminary data.</text>
</comment>
<gene>
    <name evidence="2" type="ORF">DB30_07553</name>
</gene>
<evidence type="ECO:0000256" key="1">
    <source>
        <dbReference type="SAM" id="MobiDB-lite"/>
    </source>
</evidence>
<dbReference type="Proteomes" id="UP000031599">
    <property type="component" value="Unassembled WGS sequence"/>
</dbReference>